<dbReference type="SMART" id="SM00220">
    <property type="entry name" value="S_TKc"/>
    <property type="match status" value="1"/>
</dbReference>
<evidence type="ECO:0000256" key="4">
    <source>
        <dbReference type="ARBA" id="ARBA00022741"/>
    </source>
</evidence>
<keyword evidence="2" id="KW-0723">Serine/threonine-protein kinase</keyword>
<keyword evidence="6" id="KW-0067">ATP-binding</keyword>
<keyword evidence="3" id="KW-0808">Transferase</keyword>
<dbReference type="GO" id="GO:0005524">
    <property type="term" value="F:ATP binding"/>
    <property type="evidence" value="ECO:0007669"/>
    <property type="project" value="UniProtKB-KW"/>
</dbReference>
<dbReference type="Gene3D" id="1.10.510.10">
    <property type="entry name" value="Transferase(Phosphotransferase) domain 1"/>
    <property type="match status" value="1"/>
</dbReference>
<feature type="compositionally biased region" description="Basic and acidic residues" evidence="9">
    <location>
        <begin position="70"/>
        <end position="82"/>
    </location>
</feature>
<evidence type="ECO:0000256" key="5">
    <source>
        <dbReference type="ARBA" id="ARBA00022777"/>
    </source>
</evidence>
<feature type="domain" description="Protein kinase" evidence="10">
    <location>
        <begin position="127"/>
        <end position="478"/>
    </location>
</feature>
<protein>
    <recommendedName>
        <fullName evidence="1">non-specific serine/threonine protein kinase</fullName>
        <ecNumber evidence="1">2.7.11.1</ecNumber>
    </recommendedName>
</protein>
<dbReference type="PROSITE" id="PS50011">
    <property type="entry name" value="PROTEIN_KINASE_DOM"/>
    <property type="match status" value="1"/>
</dbReference>
<comment type="catalytic activity">
    <reaction evidence="7">
        <text>L-threonyl-[protein] + ATP = O-phospho-L-threonyl-[protein] + ADP + H(+)</text>
        <dbReference type="Rhea" id="RHEA:46608"/>
        <dbReference type="Rhea" id="RHEA-COMP:11060"/>
        <dbReference type="Rhea" id="RHEA-COMP:11605"/>
        <dbReference type="ChEBI" id="CHEBI:15378"/>
        <dbReference type="ChEBI" id="CHEBI:30013"/>
        <dbReference type="ChEBI" id="CHEBI:30616"/>
        <dbReference type="ChEBI" id="CHEBI:61977"/>
        <dbReference type="ChEBI" id="CHEBI:456216"/>
        <dbReference type="EC" id="2.7.11.1"/>
    </reaction>
</comment>
<dbReference type="GO" id="GO:0005634">
    <property type="term" value="C:nucleus"/>
    <property type="evidence" value="ECO:0007669"/>
    <property type="project" value="TreeGrafter"/>
</dbReference>
<gene>
    <name evidence="11" type="ORF">NA56DRAFT_634401</name>
</gene>
<evidence type="ECO:0000256" key="6">
    <source>
        <dbReference type="ARBA" id="ARBA00022840"/>
    </source>
</evidence>
<dbReference type="GO" id="GO:0004674">
    <property type="term" value="F:protein serine/threonine kinase activity"/>
    <property type="evidence" value="ECO:0007669"/>
    <property type="project" value="UniProtKB-KW"/>
</dbReference>
<sequence>MLPELAALPEKWIIKADGEMRVYYEGPNKQTDYNHPTLGPLPKPWIIRFCTEADGKRYPRYFNRHTKKYTTKDPRTDKKTIRDQNQYSSGGPLDTALQTRLTKKDDDLRAFKRQEIANVSLRDQYDIVKVLDDGEGGVGGMNGGVFVVKSKTSPYKLMVEKRFKQPKPSDRDYAVRLRMTKQEIDMLWRLKHSAISFYMAAFITPSCASVYVEFCDRGSLENLISAFATQRRDAQRVGTEKPEMPERFIWHAFATLCDGLAFLMGGRSYLSNDIKNYDPEPGWVPILHRDMKPDNVLLRSRTTVGTKRYFYCVLSDFGLACEDWPKGHPKEDPFQKGLRPHAIGTRHYYAPELLCDPYPYTDQDKNFFPTGQKHSAKSDLWSLAAAMYNLADCGPTMLRHGLTTGAFAHIMGTKQGSLDDGSFFQGTISRKCPLDVSALNVKKKYTDELRDAILLGTRWNPMQRANPIQMVEVLKGLMEQSGFTTHAPPGAHDEELPSWATKVHDYHSLPPLDPSKFGN</sequence>
<feature type="region of interest" description="Disordered" evidence="9">
    <location>
        <begin position="67"/>
        <end position="96"/>
    </location>
</feature>
<dbReference type="OrthoDB" id="310217at2759"/>
<dbReference type="AlphaFoldDB" id="A0A2J6PNU4"/>
<reference evidence="11 12" key="1">
    <citation type="submission" date="2016-05" db="EMBL/GenBank/DDBJ databases">
        <title>A degradative enzymes factory behind the ericoid mycorrhizal symbiosis.</title>
        <authorList>
            <consortium name="DOE Joint Genome Institute"/>
            <person name="Martino E."/>
            <person name="Morin E."/>
            <person name="Grelet G."/>
            <person name="Kuo A."/>
            <person name="Kohler A."/>
            <person name="Daghino S."/>
            <person name="Barry K."/>
            <person name="Choi C."/>
            <person name="Cichocki N."/>
            <person name="Clum A."/>
            <person name="Copeland A."/>
            <person name="Hainaut M."/>
            <person name="Haridas S."/>
            <person name="Labutti K."/>
            <person name="Lindquist E."/>
            <person name="Lipzen A."/>
            <person name="Khouja H.-R."/>
            <person name="Murat C."/>
            <person name="Ohm R."/>
            <person name="Olson A."/>
            <person name="Spatafora J."/>
            <person name="Veneault-Fourrey C."/>
            <person name="Henrissat B."/>
            <person name="Grigoriev I."/>
            <person name="Martin F."/>
            <person name="Perotto S."/>
        </authorList>
    </citation>
    <scope>NUCLEOTIDE SEQUENCE [LARGE SCALE GENOMIC DNA]</scope>
    <source>
        <strain evidence="11 12">UAMH 7357</strain>
    </source>
</reference>
<dbReference type="InterPro" id="IPR000719">
    <property type="entry name" value="Prot_kinase_dom"/>
</dbReference>
<evidence type="ECO:0000259" key="10">
    <source>
        <dbReference type="PROSITE" id="PS50011"/>
    </source>
</evidence>
<keyword evidence="4" id="KW-0547">Nucleotide-binding</keyword>
<dbReference type="STRING" id="1745343.A0A2J6PNU4"/>
<evidence type="ECO:0000256" key="3">
    <source>
        <dbReference type="ARBA" id="ARBA00022679"/>
    </source>
</evidence>
<dbReference type="Proteomes" id="UP000235672">
    <property type="component" value="Unassembled WGS sequence"/>
</dbReference>
<dbReference type="Pfam" id="PF00069">
    <property type="entry name" value="Pkinase"/>
    <property type="match status" value="1"/>
</dbReference>
<evidence type="ECO:0000313" key="12">
    <source>
        <dbReference type="Proteomes" id="UP000235672"/>
    </source>
</evidence>
<dbReference type="EC" id="2.7.11.1" evidence="1"/>
<proteinExistence type="predicted"/>
<accession>A0A2J6PNU4</accession>
<organism evidence="11 12">
    <name type="scientific">Hyaloscypha hepaticicola</name>
    <dbReference type="NCBI Taxonomy" id="2082293"/>
    <lineage>
        <taxon>Eukaryota</taxon>
        <taxon>Fungi</taxon>
        <taxon>Dikarya</taxon>
        <taxon>Ascomycota</taxon>
        <taxon>Pezizomycotina</taxon>
        <taxon>Leotiomycetes</taxon>
        <taxon>Helotiales</taxon>
        <taxon>Hyaloscyphaceae</taxon>
        <taxon>Hyaloscypha</taxon>
    </lineage>
</organism>
<dbReference type="InterPro" id="IPR050660">
    <property type="entry name" value="NEK_Ser/Thr_kinase"/>
</dbReference>
<evidence type="ECO:0000256" key="2">
    <source>
        <dbReference type="ARBA" id="ARBA00022527"/>
    </source>
</evidence>
<dbReference type="PROSITE" id="PS00108">
    <property type="entry name" value="PROTEIN_KINASE_ST"/>
    <property type="match status" value="1"/>
</dbReference>
<comment type="catalytic activity">
    <reaction evidence="8">
        <text>L-seryl-[protein] + ATP = O-phospho-L-seryl-[protein] + ADP + H(+)</text>
        <dbReference type="Rhea" id="RHEA:17989"/>
        <dbReference type="Rhea" id="RHEA-COMP:9863"/>
        <dbReference type="Rhea" id="RHEA-COMP:11604"/>
        <dbReference type="ChEBI" id="CHEBI:15378"/>
        <dbReference type="ChEBI" id="CHEBI:29999"/>
        <dbReference type="ChEBI" id="CHEBI:30616"/>
        <dbReference type="ChEBI" id="CHEBI:83421"/>
        <dbReference type="ChEBI" id="CHEBI:456216"/>
        <dbReference type="EC" id="2.7.11.1"/>
    </reaction>
</comment>
<dbReference type="InterPro" id="IPR011009">
    <property type="entry name" value="Kinase-like_dom_sf"/>
</dbReference>
<dbReference type="PANTHER" id="PTHR43671">
    <property type="entry name" value="SERINE/THREONINE-PROTEIN KINASE NEK"/>
    <property type="match status" value="1"/>
</dbReference>
<evidence type="ECO:0000256" key="7">
    <source>
        <dbReference type="ARBA" id="ARBA00047899"/>
    </source>
</evidence>
<evidence type="ECO:0000256" key="1">
    <source>
        <dbReference type="ARBA" id="ARBA00012513"/>
    </source>
</evidence>
<dbReference type="EMBL" id="KZ613512">
    <property type="protein sequence ID" value="PMD15576.1"/>
    <property type="molecule type" value="Genomic_DNA"/>
</dbReference>
<keyword evidence="12" id="KW-1185">Reference proteome</keyword>
<evidence type="ECO:0000256" key="9">
    <source>
        <dbReference type="SAM" id="MobiDB-lite"/>
    </source>
</evidence>
<dbReference type="InterPro" id="IPR008271">
    <property type="entry name" value="Ser/Thr_kinase_AS"/>
</dbReference>
<name>A0A2J6PNU4_9HELO</name>
<keyword evidence="5 11" id="KW-0418">Kinase</keyword>
<dbReference type="SUPFAM" id="SSF56112">
    <property type="entry name" value="Protein kinase-like (PK-like)"/>
    <property type="match status" value="1"/>
</dbReference>
<evidence type="ECO:0000313" key="11">
    <source>
        <dbReference type="EMBL" id="PMD15576.1"/>
    </source>
</evidence>
<dbReference type="PANTHER" id="PTHR43671:SF98">
    <property type="entry name" value="SERINE_THREONINE-PROTEIN KINASE NEK11"/>
    <property type="match status" value="1"/>
</dbReference>
<evidence type="ECO:0000256" key="8">
    <source>
        <dbReference type="ARBA" id="ARBA00048679"/>
    </source>
</evidence>